<sequence length="695" mass="80656">MHLGSLVSTAVNGEVRISFGEFLESHEQQLRACGIPGHFWSKLYEKLLDEIYDANLGVILNRVEYEDERGGESSFGWKVSVNCDHLSCTDSNNIYLVDHAWTFEPSSMRQSLNQLPGLKLRMAALMDISTEDKNDSELLEAICSEVWRFCRYYKLAPQAVIAQVQQNPDLQQLRWYVLDELGSRIQHSDEPTARMVPFFYATRGVCYSVFWPTRDLEMGDEITVDFIEHVNKPELRPYYLLPWQPGDYSKQPSTHTYVLNREFFESHRIQETLPRISDVEQEFSSPQPPLTVYTDLSLVKAYLVDPRFMLIDSEKEAQIRWITTHFKEFEELSLGPSDRFVNQFPGEQVLTVKDLLAAIASLEASESAGGSVSGQAQQDEDSQLTSHWYPVTFNLVYELPQFVAYFQRKQERMESLCGHSSEHDARQCSATCPRRRSHGYLSRMGEIEQLVSERNLWILKPWNFARGFGITISEDINQIIRLCDVNPLIASRYITDPVLFYRADLNASVKFDVRYVVLLRSVQPLSLYAYNVFWLRFANKPFSLDNFDDYGKHFTVMNYREDERLKQIDCTEFVQLFNQQYPNTCWSDVQEDIFRTLVDMFRAATSLPAPRGLTHCPQSRALYAVDLVLEWEKVTPRTRRNNLDVCHRVHPVVCEVNFSPDCARACRYHPSFYDHVFGCLFLDDSSDQYNVTKLI</sequence>
<gene>
    <name evidence="2" type="ORF">CDAUBV1_LOCUS3925</name>
</gene>
<evidence type="ECO:0000313" key="3">
    <source>
        <dbReference type="Proteomes" id="UP001497525"/>
    </source>
</evidence>
<dbReference type="EMBL" id="CAXLJL010000098">
    <property type="protein sequence ID" value="CAL5131505.1"/>
    <property type="molecule type" value="Genomic_DNA"/>
</dbReference>
<dbReference type="PANTHER" id="PTHR46088">
    <property type="entry name" value="TUBULIN--TYROSINE LIGASE-LIKE PROTEIN 12"/>
    <property type="match status" value="1"/>
</dbReference>
<dbReference type="PANTHER" id="PTHR46088:SF1">
    <property type="entry name" value="TUBULIN--TYROSINE LIGASE-LIKE PROTEIN 12"/>
    <property type="match status" value="1"/>
</dbReference>
<dbReference type="SUPFAM" id="SSF82199">
    <property type="entry name" value="SET domain"/>
    <property type="match status" value="1"/>
</dbReference>
<proteinExistence type="predicted"/>
<reference evidence="2" key="1">
    <citation type="submission" date="2024-06" db="EMBL/GenBank/DDBJ databases">
        <authorList>
            <person name="Liu X."/>
            <person name="Lenzi L."/>
            <person name="Haldenby T S."/>
            <person name="Uol C."/>
        </authorList>
    </citation>
    <scope>NUCLEOTIDE SEQUENCE</scope>
</reference>
<evidence type="ECO:0000259" key="1">
    <source>
        <dbReference type="Pfam" id="PF25556"/>
    </source>
</evidence>
<dbReference type="InterPro" id="IPR027749">
    <property type="entry name" value="TTLL12"/>
</dbReference>
<dbReference type="Gene3D" id="3.30.470.20">
    <property type="entry name" value="ATP-grasp fold, B domain"/>
    <property type="match status" value="1"/>
</dbReference>
<dbReference type="InterPro" id="IPR057954">
    <property type="entry name" value="SET_TTL12"/>
</dbReference>
<dbReference type="InterPro" id="IPR004344">
    <property type="entry name" value="TTL/TTLL_fam"/>
</dbReference>
<accession>A0AAV2T552</accession>
<dbReference type="Pfam" id="PF25556">
    <property type="entry name" value="SET_TTL"/>
    <property type="match status" value="1"/>
</dbReference>
<evidence type="ECO:0000313" key="2">
    <source>
        <dbReference type="EMBL" id="CAL5131505.1"/>
    </source>
</evidence>
<protein>
    <recommendedName>
        <fullName evidence="1">Tubulin--tyrosine ligase-like protein 12 SET-like domain-containing protein</fullName>
    </recommendedName>
</protein>
<dbReference type="PROSITE" id="PS51221">
    <property type="entry name" value="TTL"/>
    <property type="match status" value="1"/>
</dbReference>
<feature type="domain" description="Tubulin--tyrosine ligase-like protein 12 SET-like" evidence="1">
    <location>
        <begin position="79"/>
        <end position="247"/>
    </location>
</feature>
<dbReference type="InterPro" id="IPR046341">
    <property type="entry name" value="SET_dom_sf"/>
</dbReference>
<dbReference type="GO" id="GO:0005737">
    <property type="term" value="C:cytoplasm"/>
    <property type="evidence" value="ECO:0007669"/>
    <property type="project" value="TreeGrafter"/>
</dbReference>
<dbReference type="Proteomes" id="UP001497525">
    <property type="component" value="Unassembled WGS sequence"/>
</dbReference>
<organism evidence="2 3">
    <name type="scientific">Calicophoron daubneyi</name>
    <name type="common">Rumen fluke</name>
    <name type="synonym">Paramphistomum daubneyi</name>
    <dbReference type="NCBI Taxonomy" id="300641"/>
    <lineage>
        <taxon>Eukaryota</taxon>
        <taxon>Metazoa</taxon>
        <taxon>Spiralia</taxon>
        <taxon>Lophotrochozoa</taxon>
        <taxon>Platyhelminthes</taxon>
        <taxon>Trematoda</taxon>
        <taxon>Digenea</taxon>
        <taxon>Plagiorchiida</taxon>
        <taxon>Pronocephalata</taxon>
        <taxon>Paramphistomoidea</taxon>
        <taxon>Paramphistomidae</taxon>
        <taxon>Calicophoron</taxon>
    </lineage>
</organism>
<name>A0AAV2T552_CALDB</name>
<dbReference type="AlphaFoldDB" id="A0AAV2T552"/>
<comment type="caution">
    <text evidence="2">The sequence shown here is derived from an EMBL/GenBank/DDBJ whole genome shotgun (WGS) entry which is preliminary data.</text>
</comment>
<dbReference type="Pfam" id="PF03133">
    <property type="entry name" value="TTL"/>
    <property type="match status" value="1"/>
</dbReference>